<dbReference type="PANTHER" id="PTHR11717:SF31">
    <property type="entry name" value="LOW MOLECULAR WEIGHT PROTEIN-TYROSINE-PHOSPHATASE ETP-RELATED"/>
    <property type="match status" value="1"/>
</dbReference>
<dbReference type="AlphaFoldDB" id="A0A919Q207"/>
<evidence type="ECO:0000313" key="2">
    <source>
        <dbReference type="EMBL" id="GIG53792.1"/>
    </source>
</evidence>
<protein>
    <submittedName>
        <fullName evidence="2">Protein-tyrosine-phosphatase</fullName>
    </submittedName>
</protein>
<dbReference type="InterPro" id="IPR050438">
    <property type="entry name" value="LMW_PTPase"/>
</dbReference>
<organism evidence="2 3">
    <name type="scientific">Demequina activiva</name>
    <dbReference type="NCBI Taxonomy" id="1582364"/>
    <lineage>
        <taxon>Bacteria</taxon>
        <taxon>Bacillati</taxon>
        <taxon>Actinomycetota</taxon>
        <taxon>Actinomycetes</taxon>
        <taxon>Micrococcales</taxon>
        <taxon>Demequinaceae</taxon>
        <taxon>Demequina</taxon>
    </lineage>
</organism>
<dbReference type="Proteomes" id="UP000652354">
    <property type="component" value="Unassembled WGS sequence"/>
</dbReference>
<name>A0A919Q207_9MICO</name>
<feature type="domain" description="Phosphotyrosine protein phosphatase I" evidence="1">
    <location>
        <begin position="3"/>
        <end position="177"/>
    </location>
</feature>
<accession>A0A919Q207</accession>
<dbReference type="Pfam" id="PF01451">
    <property type="entry name" value="LMWPc"/>
    <property type="match status" value="1"/>
</dbReference>
<dbReference type="InterPro" id="IPR036196">
    <property type="entry name" value="Ptyr_pPase_sf"/>
</dbReference>
<gene>
    <name evidence="2" type="ORF">Dac01nite_05440</name>
</gene>
<evidence type="ECO:0000313" key="3">
    <source>
        <dbReference type="Proteomes" id="UP000652354"/>
    </source>
</evidence>
<dbReference type="PANTHER" id="PTHR11717">
    <property type="entry name" value="LOW MOLECULAR WEIGHT PROTEIN TYROSINE PHOSPHATASE"/>
    <property type="match status" value="1"/>
</dbReference>
<dbReference type="SMART" id="SM00226">
    <property type="entry name" value="LMWPc"/>
    <property type="match status" value="1"/>
</dbReference>
<sequence>MVTRVLTVCTGNICRSPAAALLLEHYLGELVTTASAGTHALVGHGIPTSMRECLAGAGIDGSHHVAQMLTPAIAREHDIVIAMTAPQRIDIVRQTPGVLRRTFLLDELALAARAQMELAGETPRARLADVPHAIQRFRPQLAVRDVRDIPDPYGGSSALYEEVFEAIASSIEDLRSWIRA</sequence>
<evidence type="ECO:0000259" key="1">
    <source>
        <dbReference type="SMART" id="SM00226"/>
    </source>
</evidence>
<keyword evidence="3" id="KW-1185">Reference proteome</keyword>
<dbReference type="EMBL" id="BONR01000001">
    <property type="protein sequence ID" value="GIG53792.1"/>
    <property type="molecule type" value="Genomic_DNA"/>
</dbReference>
<dbReference type="SUPFAM" id="SSF52788">
    <property type="entry name" value="Phosphotyrosine protein phosphatases I"/>
    <property type="match status" value="1"/>
</dbReference>
<dbReference type="GO" id="GO:0004725">
    <property type="term" value="F:protein tyrosine phosphatase activity"/>
    <property type="evidence" value="ECO:0007669"/>
    <property type="project" value="TreeGrafter"/>
</dbReference>
<dbReference type="Gene3D" id="3.40.50.2300">
    <property type="match status" value="1"/>
</dbReference>
<proteinExistence type="predicted"/>
<dbReference type="RefSeq" id="WP_203653216.1">
    <property type="nucleotide sequence ID" value="NZ_BONR01000001.1"/>
</dbReference>
<reference evidence="2" key="1">
    <citation type="submission" date="2021-01" db="EMBL/GenBank/DDBJ databases">
        <title>Whole genome shotgun sequence of Demequina activiva NBRC 110675.</title>
        <authorList>
            <person name="Komaki H."/>
            <person name="Tamura T."/>
        </authorList>
    </citation>
    <scope>NUCLEOTIDE SEQUENCE</scope>
    <source>
        <strain evidence="2">NBRC 110675</strain>
    </source>
</reference>
<dbReference type="InterPro" id="IPR023485">
    <property type="entry name" value="Ptyr_pPase"/>
</dbReference>
<comment type="caution">
    <text evidence="2">The sequence shown here is derived from an EMBL/GenBank/DDBJ whole genome shotgun (WGS) entry which is preliminary data.</text>
</comment>